<evidence type="ECO:0008006" key="7">
    <source>
        <dbReference type="Google" id="ProtNLM"/>
    </source>
</evidence>
<organism evidence="4 5">
    <name type="scientific">Bacteroides thetaiotaomicron</name>
    <dbReference type="NCBI Taxonomy" id="818"/>
    <lineage>
        <taxon>Bacteria</taxon>
        <taxon>Pseudomonadati</taxon>
        <taxon>Bacteroidota</taxon>
        <taxon>Bacteroidia</taxon>
        <taxon>Bacteroidales</taxon>
        <taxon>Bacteroidaceae</taxon>
        <taxon>Bacteroides</taxon>
    </lineage>
</organism>
<feature type="transmembrane region" description="Helical" evidence="1">
    <location>
        <begin position="206"/>
        <end position="227"/>
    </location>
</feature>
<evidence type="ECO:0000313" key="4">
    <source>
        <dbReference type="EMBL" id="RHD88555.1"/>
    </source>
</evidence>
<dbReference type="RefSeq" id="WP_008764966.1">
    <property type="nucleotide sequence ID" value="NZ_BAABXH010000001.1"/>
</dbReference>
<proteinExistence type="predicted"/>
<name>A0A0P0FNZ5_BACT4</name>
<evidence type="ECO:0000313" key="3">
    <source>
        <dbReference type="EMBL" id="MDC2236213.1"/>
    </source>
</evidence>
<evidence type="ECO:0000313" key="2">
    <source>
        <dbReference type="EMBL" id="KAB4313297.1"/>
    </source>
</evidence>
<dbReference type="Proteomes" id="UP000284785">
    <property type="component" value="Unassembled WGS sequence"/>
</dbReference>
<dbReference type="EMBL" id="QSJP01000007">
    <property type="protein sequence ID" value="RHD88555.1"/>
    <property type="molecule type" value="Genomic_DNA"/>
</dbReference>
<evidence type="ECO:0000313" key="5">
    <source>
        <dbReference type="Proteomes" id="UP000284785"/>
    </source>
</evidence>
<feature type="transmembrane region" description="Helical" evidence="1">
    <location>
        <begin position="178"/>
        <end position="197"/>
    </location>
</feature>
<comment type="caution">
    <text evidence="4">The sequence shown here is derived from an EMBL/GenBank/DDBJ whole genome shotgun (WGS) entry which is preliminary data.</text>
</comment>
<dbReference type="EMBL" id="WCSY01000009">
    <property type="protein sequence ID" value="KAB4313297.1"/>
    <property type="molecule type" value="Genomic_DNA"/>
</dbReference>
<protein>
    <recommendedName>
        <fullName evidence="7">Transmembrane protein</fullName>
    </recommendedName>
</protein>
<feature type="transmembrane region" description="Helical" evidence="1">
    <location>
        <begin position="112"/>
        <end position="133"/>
    </location>
</feature>
<reference evidence="2 6" key="2">
    <citation type="journal article" date="2019" name="Nat. Med.">
        <title>A library of human gut bacterial isolates paired with longitudinal multiomics data enables mechanistic microbiome research.</title>
        <authorList>
            <person name="Poyet M."/>
            <person name="Groussin M."/>
            <person name="Gibbons S.M."/>
            <person name="Avila-Pacheco J."/>
            <person name="Jiang X."/>
            <person name="Kearney S.M."/>
            <person name="Perrotta A.R."/>
            <person name="Berdy B."/>
            <person name="Zhao S."/>
            <person name="Lieberman T.D."/>
            <person name="Swanson P.K."/>
            <person name="Smith M."/>
            <person name="Roesemann S."/>
            <person name="Alexander J.E."/>
            <person name="Rich S.A."/>
            <person name="Livny J."/>
            <person name="Vlamakis H."/>
            <person name="Clish C."/>
            <person name="Bullock K."/>
            <person name="Deik A."/>
            <person name="Scott J."/>
            <person name="Pierce K.A."/>
            <person name="Xavier R.J."/>
            <person name="Alm E.J."/>
        </authorList>
    </citation>
    <scope>NUCLEOTIDE SEQUENCE [LARGE SCALE GENOMIC DNA]</scope>
    <source>
        <strain evidence="2 6">BIOML-A188</strain>
    </source>
</reference>
<sequence>MIKDTFFSFSRFGKLLHKEVSENWKLYMLRTLMIYGVLTIALIWAGYFEYKSYNPLFSFDDANVHVTTLITWMWVWWGFTCLGASFAFESMKSKTRRITNLMVPATTFEKYFLHWLIYVLILPLLIYFFIILADYTRVFVCAMIYSEVPSIEATQFKYFVDQGDGKYSLCHNWSEGTLLILLNLYIQSLFLLGSIFWSRNAFIKTLIILVVIGFVYYWSGVVAVHLFKDCDIINLNSFIFKWGHILFPVLTIINWVLTYFRLKESEVIHRM</sequence>
<dbReference type="Proteomes" id="UP001217776">
    <property type="component" value="Unassembled WGS sequence"/>
</dbReference>
<feature type="transmembrane region" description="Helical" evidence="1">
    <location>
        <begin position="70"/>
        <end position="91"/>
    </location>
</feature>
<reference evidence="4 5" key="1">
    <citation type="submission" date="2018-08" db="EMBL/GenBank/DDBJ databases">
        <title>A genome reference for cultivated species of the human gut microbiota.</title>
        <authorList>
            <person name="Zou Y."/>
            <person name="Xue W."/>
            <person name="Luo G."/>
        </authorList>
    </citation>
    <scope>NUCLEOTIDE SEQUENCE [LARGE SCALE GENOMIC DNA]</scope>
    <source>
        <strain evidence="4 5">AM30-26</strain>
    </source>
</reference>
<evidence type="ECO:0000313" key="6">
    <source>
        <dbReference type="Proteomes" id="UP000440614"/>
    </source>
</evidence>
<accession>A0A0P0FNZ5</accession>
<keyword evidence="1" id="KW-0812">Transmembrane</keyword>
<gene>
    <name evidence="4" type="ORF">DW780_10230</name>
    <name evidence="2" type="ORF">GAO51_10415</name>
    <name evidence="3" type="ORF">PO127_10705</name>
</gene>
<accession>C6IHG8</accession>
<keyword evidence="1" id="KW-1133">Transmembrane helix</keyword>
<evidence type="ECO:0000256" key="1">
    <source>
        <dbReference type="SAM" id="Phobius"/>
    </source>
</evidence>
<dbReference type="AlphaFoldDB" id="A0A0P0FNZ5"/>
<reference evidence="3" key="3">
    <citation type="submission" date="2022-10" db="EMBL/GenBank/DDBJ databases">
        <title>Human gut microbiome strain richness.</title>
        <authorList>
            <person name="Chen-Liaw A."/>
        </authorList>
    </citation>
    <scope>NUCLEOTIDE SEQUENCE</scope>
    <source>
        <strain evidence="3">1001283st1_A3_1001283B150304_161114</strain>
    </source>
</reference>
<dbReference type="EMBL" id="JAQNVG010000015">
    <property type="protein sequence ID" value="MDC2236213.1"/>
    <property type="molecule type" value="Genomic_DNA"/>
</dbReference>
<dbReference type="KEGG" id="btho:Btheta7330_01923"/>
<keyword evidence="1" id="KW-0472">Membrane</keyword>
<feature type="transmembrane region" description="Helical" evidence="1">
    <location>
        <begin position="239"/>
        <end position="262"/>
    </location>
</feature>
<feature type="transmembrane region" description="Helical" evidence="1">
    <location>
        <begin position="32"/>
        <end position="50"/>
    </location>
</feature>
<dbReference type="Proteomes" id="UP000440614">
    <property type="component" value="Unassembled WGS sequence"/>
</dbReference>